<comment type="similarity">
    <text evidence="1">Belongs to the RIN (Ras interaction/interference) family.</text>
</comment>
<dbReference type="GO" id="GO:0007165">
    <property type="term" value="P:signal transduction"/>
    <property type="evidence" value="ECO:0007669"/>
    <property type="project" value="InterPro"/>
</dbReference>
<reference evidence="5" key="2">
    <citation type="submission" date="2025-09" db="UniProtKB">
        <authorList>
            <consortium name="Ensembl"/>
        </authorList>
    </citation>
    <scope>IDENTIFICATION</scope>
</reference>
<accession>A0A8C9M5Y2</accession>
<evidence type="ECO:0000256" key="3">
    <source>
        <dbReference type="SAM" id="MobiDB-lite"/>
    </source>
</evidence>
<dbReference type="Gene3D" id="1.20.1050.80">
    <property type="entry name" value="VPS9 domain"/>
    <property type="match status" value="1"/>
</dbReference>
<feature type="compositionally biased region" description="Low complexity" evidence="3">
    <location>
        <begin position="216"/>
        <end position="233"/>
    </location>
</feature>
<feature type="domain" description="Ras-associating" evidence="4">
    <location>
        <begin position="351"/>
        <end position="433"/>
    </location>
</feature>
<reference evidence="5" key="1">
    <citation type="submission" date="2025-08" db="UniProtKB">
        <authorList>
            <consortium name="Ensembl"/>
        </authorList>
    </citation>
    <scope>IDENTIFICATION</scope>
</reference>
<dbReference type="InterPro" id="IPR003123">
    <property type="entry name" value="VPS9"/>
</dbReference>
<dbReference type="PROSITE" id="PS50200">
    <property type="entry name" value="RA"/>
    <property type="match status" value="1"/>
</dbReference>
<evidence type="ECO:0000256" key="2">
    <source>
        <dbReference type="ARBA" id="ARBA00022468"/>
    </source>
</evidence>
<dbReference type="GO" id="GO:0005096">
    <property type="term" value="F:GTPase activator activity"/>
    <property type="evidence" value="ECO:0007669"/>
    <property type="project" value="UniProtKB-KW"/>
</dbReference>
<proteinExistence type="inferred from homology"/>
<dbReference type="InterPro" id="IPR000159">
    <property type="entry name" value="RA_dom"/>
</dbReference>
<organism evidence="5 6">
    <name type="scientific">Panthera tigris altaica</name>
    <name type="common">Siberian tiger</name>
    <dbReference type="NCBI Taxonomy" id="74533"/>
    <lineage>
        <taxon>Eukaryota</taxon>
        <taxon>Metazoa</taxon>
        <taxon>Chordata</taxon>
        <taxon>Craniata</taxon>
        <taxon>Vertebrata</taxon>
        <taxon>Euteleostomi</taxon>
        <taxon>Mammalia</taxon>
        <taxon>Eutheria</taxon>
        <taxon>Laurasiatheria</taxon>
        <taxon>Carnivora</taxon>
        <taxon>Feliformia</taxon>
        <taxon>Felidae</taxon>
        <taxon>Pantherinae</taxon>
        <taxon>Panthera</taxon>
    </lineage>
</organism>
<dbReference type="GO" id="GO:0005829">
    <property type="term" value="C:cytosol"/>
    <property type="evidence" value="ECO:0007669"/>
    <property type="project" value="TreeGrafter"/>
</dbReference>
<evidence type="ECO:0000313" key="5">
    <source>
        <dbReference type="Ensembl" id="ENSPTIP00000008542.1"/>
    </source>
</evidence>
<keyword evidence="6" id="KW-1185">Reference proteome</keyword>
<dbReference type="InterPro" id="IPR036860">
    <property type="entry name" value="SH2_dom_sf"/>
</dbReference>
<dbReference type="GO" id="GO:0016192">
    <property type="term" value="P:vesicle-mediated transport"/>
    <property type="evidence" value="ECO:0007669"/>
    <property type="project" value="InterPro"/>
</dbReference>
<evidence type="ECO:0000259" key="4">
    <source>
        <dbReference type="PROSITE" id="PS50200"/>
    </source>
</evidence>
<sequence length="516" mass="54410">VRLPEASGPSFVSSHYIQESPGGVSLEGSELTFPDLVQLICAYCHTRDILLLPLQLPRAICQAATHKELEAISHLGTAHGHTFWSSSLNTKAQPGLSEGPLLPRLKPRSPRELDQGTGAALCFFNPLFPGDLGPTKREKFKRSFKVRVSTETSSPLSPPALPPPPVPVLPGAAPNQTERLPPHQLLRRESSVGYRVPGSASPSLPPLPSLQEVDCGSPSSSEEEGAPGSRGSPATSPQTTSPKARRVEGRVTAWIPTLGPQRSLNFLLYHPTGEGAGADAFLPLLSLVLAQCDLPELLLEAEYMSELLEPTLLTGEGEGAPPRAVCLSVWVGQGCLLVLAPSSLVFASPPAQHLLRVAYQDPSSGCTSKTLAVPPGASVATLNQLCATKFRVTQPDTFGLFLYREQGYHRLSPGALVHRLPTTGYLVYRKAERPDTHGAAPGATTERDSGELEAGGREEEEGGRGDGIIEVKAGPGDSRGESETTGERVQGSVGQARGGPAPPGGPEAEGSRAAEE</sequence>
<dbReference type="GO" id="GO:0005085">
    <property type="term" value="F:guanyl-nucleotide exchange factor activity"/>
    <property type="evidence" value="ECO:0007669"/>
    <property type="project" value="InterPro"/>
</dbReference>
<dbReference type="GeneTree" id="ENSGT00940000161834"/>
<dbReference type="GO" id="GO:0030139">
    <property type="term" value="C:endocytic vesicle"/>
    <property type="evidence" value="ECO:0007669"/>
    <property type="project" value="TreeGrafter"/>
</dbReference>
<dbReference type="PANTHER" id="PTHR23101">
    <property type="entry name" value="RAB GDP/GTP EXCHANGE FACTOR"/>
    <property type="match status" value="1"/>
</dbReference>
<dbReference type="SMART" id="SM00167">
    <property type="entry name" value="VPS9"/>
    <property type="match status" value="1"/>
</dbReference>
<evidence type="ECO:0000256" key="1">
    <source>
        <dbReference type="ARBA" id="ARBA00006919"/>
    </source>
</evidence>
<name>A0A8C9M5Y2_PANTA</name>
<feature type="compositionally biased region" description="Pro residues" evidence="3">
    <location>
        <begin position="156"/>
        <end position="168"/>
    </location>
</feature>
<feature type="region of interest" description="Disordered" evidence="3">
    <location>
        <begin position="431"/>
        <end position="516"/>
    </location>
</feature>
<evidence type="ECO:0000313" key="6">
    <source>
        <dbReference type="Proteomes" id="UP000675900"/>
    </source>
</evidence>
<dbReference type="InterPro" id="IPR037191">
    <property type="entry name" value="VPS9_dom_sf"/>
</dbReference>
<dbReference type="PANTHER" id="PTHR23101:SF62">
    <property type="entry name" value="RAS AND RAB INTERACTOR 1"/>
    <property type="match status" value="1"/>
</dbReference>
<dbReference type="Proteomes" id="UP000675900">
    <property type="component" value="Unassembled WGS sequence"/>
</dbReference>
<dbReference type="GO" id="GO:0031267">
    <property type="term" value="F:small GTPase binding"/>
    <property type="evidence" value="ECO:0007669"/>
    <property type="project" value="TreeGrafter"/>
</dbReference>
<feature type="region of interest" description="Disordered" evidence="3">
    <location>
        <begin position="143"/>
        <end position="248"/>
    </location>
</feature>
<dbReference type="AlphaFoldDB" id="A0A8C9M5Y2"/>
<dbReference type="SMART" id="SM00314">
    <property type="entry name" value="RA"/>
    <property type="match status" value="1"/>
</dbReference>
<keyword evidence="2" id="KW-0343">GTPase activation</keyword>
<dbReference type="SUPFAM" id="SSF55550">
    <property type="entry name" value="SH2 domain"/>
    <property type="match status" value="1"/>
</dbReference>
<dbReference type="Ensembl" id="ENSPTIT00000012427.1">
    <property type="protein sequence ID" value="ENSPTIP00000008542.1"/>
    <property type="gene ID" value="ENSPTIG00000009871.1"/>
</dbReference>
<feature type="compositionally biased region" description="Basic and acidic residues" evidence="3">
    <location>
        <begin position="445"/>
        <end position="469"/>
    </location>
</feature>
<dbReference type="SUPFAM" id="SSF109993">
    <property type="entry name" value="VPS9 domain"/>
    <property type="match status" value="1"/>
</dbReference>
<dbReference type="InterPro" id="IPR045046">
    <property type="entry name" value="Vps9-like"/>
</dbReference>
<protein>
    <recommendedName>
        <fullName evidence="4">Ras-associating domain-containing protein</fullName>
    </recommendedName>
</protein>
<dbReference type="Pfam" id="PF02204">
    <property type="entry name" value="VPS9"/>
    <property type="match status" value="1"/>
</dbReference>